<dbReference type="SUPFAM" id="SSF52047">
    <property type="entry name" value="RNI-like"/>
    <property type="match status" value="1"/>
</dbReference>
<dbReference type="OrthoDB" id="550575at2759"/>
<proteinExistence type="predicted"/>
<organism evidence="1 2">
    <name type="scientific">Kingdonia uniflora</name>
    <dbReference type="NCBI Taxonomy" id="39325"/>
    <lineage>
        <taxon>Eukaryota</taxon>
        <taxon>Viridiplantae</taxon>
        <taxon>Streptophyta</taxon>
        <taxon>Embryophyta</taxon>
        <taxon>Tracheophyta</taxon>
        <taxon>Spermatophyta</taxon>
        <taxon>Magnoliopsida</taxon>
        <taxon>Ranunculales</taxon>
        <taxon>Circaeasteraceae</taxon>
        <taxon>Kingdonia</taxon>
    </lineage>
</organism>
<dbReference type="PANTHER" id="PTHR13318">
    <property type="entry name" value="PARTNER OF PAIRED, ISOFORM B-RELATED"/>
    <property type="match status" value="1"/>
</dbReference>
<comment type="caution">
    <text evidence="1">The sequence shown here is derived from an EMBL/GenBank/DDBJ whole genome shotgun (WGS) entry which is preliminary data.</text>
</comment>
<dbReference type="EMBL" id="JACGCM010001129">
    <property type="protein sequence ID" value="KAF6161503.1"/>
    <property type="molecule type" value="Genomic_DNA"/>
</dbReference>
<keyword evidence="2" id="KW-1185">Reference proteome</keyword>
<name>A0A7J7N2Z7_9MAGN</name>
<dbReference type="Proteomes" id="UP000541444">
    <property type="component" value="Unassembled WGS sequence"/>
</dbReference>
<protein>
    <submittedName>
        <fullName evidence="1">Uncharacterized protein</fullName>
    </submittedName>
</protein>
<dbReference type="Gene3D" id="3.80.10.10">
    <property type="entry name" value="Ribonuclease Inhibitor"/>
    <property type="match status" value="1"/>
</dbReference>
<reference evidence="1 2" key="1">
    <citation type="journal article" date="2020" name="IScience">
        <title>Genome Sequencing of the Endangered Kingdonia uniflora (Circaeasteraceae, Ranunculales) Reveals Potential Mechanisms of Evolutionary Specialization.</title>
        <authorList>
            <person name="Sun Y."/>
            <person name="Deng T."/>
            <person name="Zhang A."/>
            <person name="Moore M.J."/>
            <person name="Landis J.B."/>
            <person name="Lin N."/>
            <person name="Zhang H."/>
            <person name="Zhang X."/>
            <person name="Huang J."/>
            <person name="Zhang X."/>
            <person name="Sun H."/>
            <person name="Wang H."/>
        </authorList>
    </citation>
    <scope>NUCLEOTIDE SEQUENCE [LARGE SCALE GENOMIC DNA]</scope>
    <source>
        <strain evidence="1">TB1705</strain>
        <tissue evidence="1">Leaf</tissue>
    </source>
</reference>
<dbReference type="AlphaFoldDB" id="A0A7J7N2Z7"/>
<dbReference type="InterPro" id="IPR032675">
    <property type="entry name" value="LRR_dom_sf"/>
</dbReference>
<sequence>MAVCNTDSMGDPELRIVAAKFSALKNLCIKNCSISDAGVEAMAFGCPNLIKLKVKRCRGVTQASVCQLRFQRRSLIVLMDDAGALPLEDEEIVAADSHRTSSSIMTHIVCSSRSASLIKSKLGTALQRRKSVTII</sequence>
<evidence type="ECO:0000313" key="2">
    <source>
        <dbReference type="Proteomes" id="UP000541444"/>
    </source>
</evidence>
<gene>
    <name evidence="1" type="ORF">GIB67_009382</name>
</gene>
<dbReference type="PANTHER" id="PTHR13318:SF131">
    <property type="entry name" value="F-BOX DOMAIN-CONTAINING PROTEIN"/>
    <property type="match status" value="1"/>
</dbReference>
<dbReference type="GO" id="GO:0031146">
    <property type="term" value="P:SCF-dependent proteasomal ubiquitin-dependent protein catabolic process"/>
    <property type="evidence" value="ECO:0007669"/>
    <property type="project" value="TreeGrafter"/>
</dbReference>
<accession>A0A7J7N2Z7</accession>
<dbReference type="GO" id="GO:0019005">
    <property type="term" value="C:SCF ubiquitin ligase complex"/>
    <property type="evidence" value="ECO:0007669"/>
    <property type="project" value="TreeGrafter"/>
</dbReference>
<evidence type="ECO:0000313" key="1">
    <source>
        <dbReference type="EMBL" id="KAF6161503.1"/>
    </source>
</evidence>